<dbReference type="EMBL" id="DS985242">
    <property type="protein sequence ID" value="EDV27482.1"/>
    <property type="molecule type" value="Genomic_DNA"/>
</dbReference>
<dbReference type="eggNOG" id="KOG4223">
    <property type="taxonomic scope" value="Eukaryota"/>
</dbReference>
<dbReference type="Pfam" id="PF13499">
    <property type="entry name" value="EF-hand_7"/>
    <property type="match status" value="2"/>
</dbReference>
<keyword evidence="6" id="KW-0106">Calcium</keyword>
<dbReference type="GO" id="GO:0005783">
    <property type="term" value="C:endoplasmic reticulum"/>
    <property type="evidence" value="ECO:0000318"/>
    <property type="project" value="GO_Central"/>
</dbReference>
<dbReference type="InterPro" id="IPR002048">
    <property type="entry name" value="EF_hand_dom"/>
</dbReference>
<evidence type="ECO:0000256" key="11">
    <source>
        <dbReference type="ARBA" id="ARBA00072696"/>
    </source>
</evidence>
<feature type="domain" description="EF-hand" evidence="13">
    <location>
        <begin position="234"/>
        <end position="269"/>
    </location>
</feature>
<dbReference type="OrthoDB" id="293868at2759"/>
<dbReference type="CTD" id="6751092"/>
<evidence type="ECO:0000256" key="5">
    <source>
        <dbReference type="ARBA" id="ARBA00022824"/>
    </source>
</evidence>
<dbReference type="FunFam" id="1.10.238.10:FF:000104">
    <property type="entry name" value="calumenin isoform X1"/>
    <property type="match status" value="1"/>
</dbReference>
<keyword evidence="7" id="KW-0325">Glycoprotein</keyword>
<evidence type="ECO:0000313" key="14">
    <source>
        <dbReference type="EMBL" id="EDV27482.1"/>
    </source>
</evidence>
<dbReference type="InParanoid" id="B3RNM3"/>
<comment type="function">
    <text evidence="9">Probable molecular chaperone assisting protein biosynthesis and transport in the endoplasmic reticulum. Required for the proper biosynthesis and transport of pulmonary surfactant-associated protein A/SP-A, pulmonary surfactant-associated protein D/SP-D and the lipid transporter ABCA3. By regulating both the proper expression and the degradation through the endoplasmic reticulum-associated protein degradation pathway of these proteins plays a crucial role in pulmonary surfactant homeostasis. Has an anti-fibrotic activity by negatively regulating the secretion of type I and type III collagens. This calcium-binding protein also transiently associates with immature PCSK6 and regulates its secretion.</text>
</comment>
<evidence type="ECO:0000256" key="2">
    <source>
        <dbReference type="ARBA" id="ARBA00022723"/>
    </source>
</evidence>
<dbReference type="PANTHER" id="PTHR10827">
    <property type="entry name" value="RETICULOCALBIN"/>
    <property type="match status" value="1"/>
</dbReference>
<accession>B3RNM3</accession>
<feature type="signal peptide" evidence="12">
    <location>
        <begin position="1"/>
        <end position="25"/>
    </location>
</feature>
<dbReference type="GO" id="GO:0005788">
    <property type="term" value="C:endoplasmic reticulum lumen"/>
    <property type="evidence" value="ECO:0007669"/>
    <property type="project" value="UniProtKB-SubCell"/>
</dbReference>
<keyword evidence="3 12" id="KW-0732">Signal</keyword>
<dbReference type="SUPFAM" id="SSF47473">
    <property type="entry name" value="EF-hand"/>
    <property type="match status" value="2"/>
</dbReference>
<dbReference type="GO" id="GO:0017156">
    <property type="term" value="P:calcium-ion regulated exocytosis"/>
    <property type="evidence" value="ECO:0000318"/>
    <property type="project" value="GO_Central"/>
</dbReference>
<dbReference type="HOGENOM" id="CLU_044718_0_0_1"/>
<dbReference type="PhylomeDB" id="B3RNM3"/>
<dbReference type="AlphaFoldDB" id="B3RNM3"/>
<dbReference type="KEGG" id="tad:TRIADDRAFT_37183"/>
<dbReference type="Gene3D" id="1.10.238.10">
    <property type="entry name" value="EF-hand"/>
    <property type="match status" value="3"/>
</dbReference>
<keyword evidence="15" id="KW-1185">Reference proteome</keyword>
<dbReference type="OMA" id="MAHADIN"/>
<dbReference type="InterPro" id="IPR011992">
    <property type="entry name" value="EF-hand-dom_pair"/>
</dbReference>
<dbReference type="GeneID" id="6751092"/>
<protein>
    <recommendedName>
        <fullName evidence="11">Reticulocalbin-3</fullName>
    </recommendedName>
</protein>
<evidence type="ECO:0000256" key="12">
    <source>
        <dbReference type="SAM" id="SignalP"/>
    </source>
</evidence>
<proteinExistence type="predicted"/>
<evidence type="ECO:0000256" key="8">
    <source>
        <dbReference type="ARBA" id="ARBA00023186"/>
    </source>
</evidence>
<feature type="chain" id="PRO_5002798219" description="Reticulocalbin-3" evidence="12">
    <location>
        <begin position="26"/>
        <end position="319"/>
    </location>
</feature>
<evidence type="ECO:0000256" key="4">
    <source>
        <dbReference type="ARBA" id="ARBA00022737"/>
    </source>
</evidence>
<comment type="subcellular location">
    <subcellularLocation>
        <location evidence="1">Endoplasmic reticulum lumen</location>
    </subcellularLocation>
</comment>
<dbReference type="GO" id="GO:0015031">
    <property type="term" value="P:protein transport"/>
    <property type="evidence" value="ECO:0007669"/>
    <property type="project" value="UniProtKB-ARBA"/>
</dbReference>
<dbReference type="Proteomes" id="UP000009022">
    <property type="component" value="Unassembled WGS sequence"/>
</dbReference>
<evidence type="ECO:0000256" key="10">
    <source>
        <dbReference type="ARBA" id="ARBA00063143"/>
    </source>
</evidence>
<organism evidence="14 15">
    <name type="scientific">Trichoplax adhaerens</name>
    <name type="common">Trichoplax reptans</name>
    <dbReference type="NCBI Taxonomy" id="10228"/>
    <lineage>
        <taxon>Eukaryota</taxon>
        <taxon>Metazoa</taxon>
        <taxon>Placozoa</taxon>
        <taxon>Uniplacotomia</taxon>
        <taxon>Trichoplacea</taxon>
        <taxon>Trichoplacidae</taxon>
        <taxon>Trichoplax</taxon>
    </lineage>
</organism>
<dbReference type="RefSeq" id="XP_002109316.1">
    <property type="nucleotide sequence ID" value="XM_002109280.1"/>
</dbReference>
<evidence type="ECO:0000256" key="1">
    <source>
        <dbReference type="ARBA" id="ARBA00004319"/>
    </source>
</evidence>
<dbReference type="InterPro" id="IPR018247">
    <property type="entry name" value="EF_Hand_1_Ca_BS"/>
</dbReference>
<reference evidence="14 15" key="1">
    <citation type="journal article" date="2008" name="Nature">
        <title>The Trichoplax genome and the nature of placozoans.</title>
        <authorList>
            <person name="Srivastava M."/>
            <person name="Begovic E."/>
            <person name="Chapman J."/>
            <person name="Putnam N.H."/>
            <person name="Hellsten U."/>
            <person name="Kawashima T."/>
            <person name="Kuo A."/>
            <person name="Mitros T."/>
            <person name="Salamov A."/>
            <person name="Carpenter M.L."/>
            <person name="Signorovitch A.Y."/>
            <person name="Moreno M.A."/>
            <person name="Kamm K."/>
            <person name="Grimwood J."/>
            <person name="Schmutz J."/>
            <person name="Shapiro H."/>
            <person name="Grigoriev I.V."/>
            <person name="Buss L.W."/>
            <person name="Schierwater B."/>
            <person name="Dellaporta S.L."/>
            <person name="Rokhsar D.S."/>
        </authorList>
    </citation>
    <scope>NUCLEOTIDE SEQUENCE [LARGE SCALE GENOMIC DNA]</scope>
    <source>
        <strain evidence="14 15">Grell-BS-1999</strain>
    </source>
</reference>
<keyword evidence="2" id="KW-0479">Metal-binding</keyword>
<name>B3RNM3_TRIAD</name>
<keyword evidence="8" id="KW-0143">Chaperone</keyword>
<sequence length="319" mass="37388">MEYRSSIKRLVVLFCFVCLIAYGNGDNEHEKIKVKTHHDEPEEKHYLKDGQHNPDYDAEMFLGRDRATLFKELPEKEVQERLRSLLHQVDTDHDKIISEREMEQWLRKIDNDRLANDAKVVFEEMDDDKSKSIDFKEISKHTFGDTVDEDIAKSEEFSKYVDRERRKFALADIDNSESLSFDEFVTYQHPERHQHLSDVVVTDVLNEIDKNNDGYVEFSEMIGDSGNSDGKEDDWIKNEKKEFAKYDKDGDQKLSTSELKEWVIPDRKYIDEEVQHLLEGADTDHDGRLTIREALAHQNLLAGSKLTDYGNLNILREEL</sequence>
<dbReference type="PANTHER" id="PTHR10827:SF98">
    <property type="entry name" value="45 KDA CALCIUM-BINDING PROTEIN"/>
    <property type="match status" value="1"/>
</dbReference>
<dbReference type="SMART" id="SM00054">
    <property type="entry name" value="EFh"/>
    <property type="match status" value="6"/>
</dbReference>
<evidence type="ECO:0000259" key="13">
    <source>
        <dbReference type="PROSITE" id="PS50222"/>
    </source>
</evidence>
<comment type="subunit">
    <text evidence="10">Interacts with PCSK6 (immature form including the propeptide); probably involved in the maturation and the secretion of PCSK6.</text>
</comment>
<evidence type="ECO:0000256" key="7">
    <source>
        <dbReference type="ARBA" id="ARBA00023180"/>
    </source>
</evidence>
<dbReference type="GO" id="GO:0005509">
    <property type="term" value="F:calcium ion binding"/>
    <property type="evidence" value="ECO:0000318"/>
    <property type="project" value="GO_Central"/>
</dbReference>
<dbReference type="PROSITE" id="PS00018">
    <property type="entry name" value="EF_HAND_1"/>
    <property type="match status" value="4"/>
</dbReference>
<feature type="domain" description="EF-hand" evidence="13">
    <location>
        <begin position="77"/>
        <end position="112"/>
    </location>
</feature>
<evidence type="ECO:0000313" key="15">
    <source>
        <dbReference type="Proteomes" id="UP000009022"/>
    </source>
</evidence>
<keyword evidence="5" id="KW-0256">Endoplasmic reticulum</keyword>
<gene>
    <name evidence="14" type="ORF">TRIADDRAFT_37183</name>
</gene>
<evidence type="ECO:0000256" key="6">
    <source>
        <dbReference type="ARBA" id="ARBA00022837"/>
    </source>
</evidence>
<dbReference type="PROSITE" id="PS50222">
    <property type="entry name" value="EF_HAND_2"/>
    <property type="match status" value="2"/>
</dbReference>
<evidence type="ECO:0000256" key="3">
    <source>
        <dbReference type="ARBA" id="ARBA00022729"/>
    </source>
</evidence>
<keyword evidence="4" id="KW-0677">Repeat</keyword>
<evidence type="ECO:0000256" key="9">
    <source>
        <dbReference type="ARBA" id="ARBA00056975"/>
    </source>
</evidence>